<evidence type="ECO:0008006" key="4">
    <source>
        <dbReference type="Google" id="ProtNLM"/>
    </source>
</evidence>
<sequence length="322" mass="34718">MAPTPPLESDSSSGRSASPEPATKQKQLAKAKSKAQVESDDGTSSGSDSGSDSSSDGESSEETSLKENPPAKKVSIPGPQPYKPPSGFKSAKKQPAPSSGSSSLISNLRGKQVFHITAPSFLPLSKVKEVSMAKIMQGQPILTHEGVSYGIPAETLTEGETQEKALLVYDESTQTYRSAADHIPSYHVQELIGFPGTSENVDAAVAALRDEVKPHRAQPKNLKMRFRPVGSLPDAPETIGSSSESETEEPSFKVPKGDREERKRKYHHTEGDAAQGTALPRKKSKKHSSQENEDAPDEKTHKKSKKSHKDPEEKKRKKSAKA</sequence>
<dbReference type="GeneID" id="81394716"/>
<feature type="compositionally biased region" description="Low complexity" evidence="1">
    <location>
        <begin position="93"/>
        <end position="103"/>
    </location>
</feature>
<dbReference type="GO" id="GO:0006360">
    <property type="term" value="P:transcription by RNA polymerase I"/>
    <property type="evidence" value="ECO:0007669"/>
    <property type="project" value="InterPro"/>
</dbReference>
<dbReference type="RefSeq" id="XP_056511161.1">
    <property type="nucleotide sequence ID" value="XM_056655548.1"/>
</dbReference>
<reference evidence="2" key="1">
    <citation type="submission" date="2022-11" db="EMBL/GenBank/DDBJ databases">
        <authorList>
            <person name="Petersen C."/>
        </authorList>
    </citation>
    <scope>NUCLEOTIDE SEQUENCE</scope>
    <source>
        <strain evidence="2">IBT 34128</strain>
    </source>
</reference>
<dbReference type="InterPro" id="IPR053263">
    <property type="entry name" value="Euk_RPA34_RNAP_subunit"/>
</dbReference>
<dbReference type="Proteomes" id="UP001141434">
    <property type="component" value="Unassembled WGS sequence"/>
</dbReference>
<proteinExistence type="predicted"/>
<comment type="caution">
    <text evidence="2">The sequence shown here is derived from an EMBL/GenBank/DDBJ whole genome shotgun (WGS) entry which is preliminary data.</text>
</comment>
<evidence type="ECO:0000313" key="2">
    <source>
        <dbReference type="EMBL" id="KAJ5095610.1"/>
    </source>
</evidence>
<dbReference type="Gene3D" id="6.20.250.70">
    <property type="match status" value="1"/>
</dbReference>
<dbReference type="EMBL" id="JAPMSZ010000007">
    <property type="protein sequence ID" value="KAJ5095610.1"/>
    <property type="molecule type" value="Genomic_DNA"/>
</dbReference>
<organism evidence="2 3">
    <name type="scientific">Penicillium alfredii</name>
    <dbReference type="NCBI Taxonomy" id="1506179"/>
    <lineage>
        <taxon>Eukaryota</taxon>
        <taxon>Fungi</taxon>
        <taxon>Dikarya</taxon>
        <taxon>Ascomycota</taxon>
        <taxon>Pezizomycotina</taxon>
        <taxon>Eurotiomycetes</taxon>
        <taxon>Eurotiomycetidae</taxon>
        <taxon>Eurotiales</taxon>
        <taxon>Aspergillaceae</taxon>
        <taxon>Penicillium</taxon>
    </lineage>
</organism>
<dbReference type="OrthoDB" id="76224at2759"/>
<dbReference type="PANTHER" id="PTHR28155">
    <property type="entry name" value="ACR243WP"/>
    <property type="match status" value="1"/>
</dbReference>
<gene>
    <name evidence="2" type="ORF">NUU61_004966</name>
</gene>
<feature type="compositionally biased region" description="Low complexity" evidence="1">
    <location>
        <begin position="34"/>
        <end position="57"/>
    </location>
</feature>
<feature type="region of interest" description="Disordered" evidence="1">
    <location>
        <begin position="215"/>
        <end position="322"/>
    </location>
</feature>
<feature type="compositionally biased region" description="Basic and acidic residues" evidence="1">
    <location>
        <begin position="255"/>
        <end position="271"/>
    </location>
</feature>
<dbReference type="Pfam" id="PF08208">
    <property type="entry name" value="RNA_polI_A34"/>
    <property type="match status" value="1"/>
</dbReference>
<evidence type="ECO:0000313" key="3">
    <source>
        <dbReference type="Proteomes" id="UP001141434"/>
    </source>
</evidence>
<feature type="region of interest" description="Disordered" evidence="1">
    <location>
        <begin position="1"/>
        <end position="104"/>
    </location>
</feature>
<evidence type="ECO:0000256" key="1">
    <source>
        <dbReference type="SAM" id="MobiDB-lite"/>
    </source>
</evidence>
<dbReference type="AlphaFoldDB" id="A0A9W9K7F8"/>
<name>A0A9W9K7F8_9EURO</name>
<protein>
    <recommendedName>
        <fullName evidence="4">DNA-directed RNA polymerase I subunit RPA34.5</fullName>
    </recommendedName>
</protein>
<dbReference type="PANTHER" id="PTHR28155:SF1">
    <property type="entry name" value="DNA-DIRECTED RNA POLYMERASE I SUBUNIT RPA34.5-DOMAIN-CONTAINING PROTEIN"/>
    <property type="match status" value="1"/>
</dbReference>
<keyword evidence="3" id="KW-1185">Reference proteome</keyword>
<accession>A0A9W9K7F8</accession>
<feature type="compositionally biased region" description="Basic residues" evidence="1">
    <location>
        <begin position="215"/>
        <end position="226"/>
    </location>
</feature>
<reference evidence="2" key="2">
    <citation type="journal article" date="2023" name="IMA Fungus">
        <title>Comparative genomic study of the Penicillium genus elucidates a diverse pangenome and 15 lateral gene transfer events.</title>
        <authorList>
            <person name="Petersen C."/>
            <person name="Sorensen T."/>
            <person name="Nielsen M.R."/>
            <person name="Sondergaard T.E."/>
            <person name="Sorensen J.L."/>
            <person name="Fitzpatrick D.A."/>
            <person name="Frisvad J.C."/>
            <person name="Nielsen K.L."/>
        </authorList>
    </citation>
    <scope>NUCLEOTIDE SEQUENCE</scope>
    <source>
        <strain evidence="2">IBT 34128</strain>
    </source>
</reference>
<dbReference type="InterPro" id="IPR013240">
    <property type="entry name" value="DNA-dir_RNA_pol1_su_RPA34"/>
</dbReference>